<comment type="subcellular location">
    <subcellularLocation>
        <location evidence="5">Endoplasmic reticulum membrane</location>
        <topology evidence="5">Multi-pass membrane protein</topology>
    </subcellularLocation>
    <subcellularLocation>
        <location evidence="5">Endoplasmic reticulum-Golgi intermediate compartment membrane</location>
        <topology evidence="5">Multi-pass membrane protein</topology>
    </subcellularLocation>
    <subcellularLocation>
        <location evidence="5">Golgi apparatus membrane</location>
        <topology evidence="5">Multi-pass membrane protein</topology>
    </subcellularLocation>
    <subcellularLocation>
        <location evidence="1">Membrane</location>
    </subcellularLocation>
</comment>
<evidence type="ECO:0000256" key="2">
    <source>
        <dbReference type="ARBA" id="ARBA00022692"/>
    </source>
</evidence>
<dbReference type="GO" id="GO:0006890">
    <property type="term" value="P:retrograde vesicle-mediated transport, Golgi to endoplasmic reticulum"/>
    <property type="evidence" value="ECO:0007669"/>
    <property type="project" value="TreeGrafter"/>
</dbReference>
<name>C7GW03_YEAS2</name>
<keyword evidence="4 5" id="KW-0472">Membrane</keyword>
<organism evidence="8 9">
    <name type="scientific">Saccharomyces cerevisiae (strain JAY291)</name>
    <name type="common">Baker's yeast</name>
    <dbReference type="NCBI Taxonomy" id="574961"/>
    <lineage>
        <taxon>Eukaryota</taxon>
        <taxon>Fungi</taxon>
        <taxon>Dikarya</taxon>
        <taxon>Ascomycota</taxon>
        <taxon>Saccharomycotina</taxon>
        <taxon>Saccharomycetes</taxon>
        <taxon>Saccharomycetales</taxon>
        <taxon>Saccharomycetaceae</taxon>
        <taxon>Saccharomyces</taxon>
    </lineage>
</organism>
<keyword evidence="5" id="KW-0333">Golgi apparatus</keyword>
<evidence type="ECO:0000256" key="4">
    <source>
        <dbReference type="ARBA" id="ARBA00023136"/>
    </source>
</evidence>
<evidence type="ECO:0000313" key="8">
    <source>
        <dbReference type="EMBL" id="EEU05000.1"/>
    </source>
</evidence>
<dbReference type="Pfam" id="PF13850">
    <property type="entry name" value="ERGIC_N"/>
    <property type="match status" value="1"/>
</dbReference>
<evidence type="ECO:0000256" key="1">
    <source>
        <dbReference type="ARBA" id="ARBA00004370"/>
    </source>
</evidence>
<keyword evidence="5" id="KW-0931">ER-Golgi transport</keyword>
<dbReference type="OrthoDB" id="5541786at2759"/>
<dbReference type="InterPro" id="IPR045888">
    <property type="entry name" value="Erv"/>
</dbReference>
<keyword evidence="5" id="KW-0256">Endoplasmic reticulum</keyword>
<dbReference type="GO" id="GO:0033116">
    <property type="term" value="C:endoplasmic reticulum-Golgi intermediate compartment membrane"/>
    <property type="evidence" value="ECO:0007669"/>
    <property type="project" value="UniProtKB-SubCell"/>
</dbReference>
<dbReference type="Pfam" id="PF07970">
    <property type="entry name" value="COPIIcoated_ERV"/>
    <property type="match status" value="1"/>
</dbReference>
<dbReference type="GO" id="GO:0006888">
    <property type="term" value="P:endoplasmic reticulum to Golgi vesicle-mediated transport"/>
    <property type="evidence" value="ECO:0007669"/>
    <property type="project" value="UniProtKB-UniRule"/>
</dbReference>
<comment type="caution">
    <text evidence="8">The sequence shown here is derived from an EMBL/GenBank/DDBJ whole genome shotgun (WGS) entry which is preliminary data.</text>
</comment>
<dbReference type="InterPro" id="IPR012936">
    <property type="entry name" value="Erv_C"/>
</dbReference>
<comment type="similarity">
    <text evidence="5">Belongs to the ERGIC family.</text>
</comment>
<dbReference type="PANTHER" id="PTHR10984">
    <property type="entry name" value="ENDOPLASMIC RETICULUM-GOLGI INTERMEDIATE COMPARTMENT PROTEIN"/>
    <property type="match status" value="1"/>
</dbReference>
<evidence type="ECO:0000259" key="6">
    <source>
        <dbReference type="Pfam" id="PF07970"/>
    </source>
</evidence>
<sequence length="353" mass="40866">MAGLKTFDAFRTKTEEQYKKKSTKGGLTSLLTYLFLLFIAWTEFGEYFGGYIDQQYVVDSQVRDTVQINMDIYVNTKCDWLQINVRDQTMDRKLVLEELQLEEMPFFIPYDTKVNDINEIITPELDEILGEAIPAEFREKLDTRSFFDESDPNKAHLPEFNGCHIFGSIPVNRVSGELQITANSLGYVASRKAPLEELKFNHVINEFSFGDFYPYIDNPLDNTAQFNQDEPLTTYVYYTSVVPTLFKKLGAEVDTNQYSVNDYRYLYKDVAAKGDKMPGIFFKYNFEPLSIVVSDVRLSFIQFLVRLVAICSFLVYCASWIFTLLDMALITIMGPKWSLRYQPDDKTKGILDR</sequence>
<feature type="transmembrane region" description="Helical" evidence="5">
    <location>
        <begin position="303"/>
        <end position="330"/>
    </location>
</feature>
<evidence type="ECO:0000256" key="3">
    <source>
        <dbReference type="ARBA" id="ARBA00022989"/>
    </source>
</evidence>
<evidence type="ECO:0000259" key="7">
    <source>
        <dbReference type="Pfam" id="PF13850"/>
    </source>
</evidence>
<dbReference type="GO" id="GO:0030134">
    <property type="term" value="C:COPII-coated ER to Golgi transport vesicle"/>
    <property type="evidence" value="ECO:0007669"/>
    <property type="project" value="TreeGrafter"/>
</dbReference>
<keyword evidence="3 5" id="KW-1133">Transmembrane helix</keyword>
<feature type="domain" description="Endoplasmic reticulum vesicle transporter C-terminal" evidence="6">
    <location>
        <begin position="160"/>
        <end position="321"/>
    </location>
</feature>
<dbReference type="EMBL" id="ACFL01000366">
    <property type="protein sequence ID" value="EEU05000.1"/>
    <property type="molecule type" value="Genomic_DNA"/>
</dbReference>
<evidence type="ECO:0000313" key="9">
    <source>
        <dbReference type="Proteomes" id="UP000008073"/>
    </source>
</evidence>
<comment type="caution">
    <text evidence="5">Lacks conserved residue(s) required for the propagation of feature annotation.</text>
</comment>
<evidence type="ECO:0000256" key="5">
    <source>
        <dbReference type="RuleBase" id="RU369013"/>
    </source>
</evidence>
<proteinExistence type="inferred from homology"/>
<dbReference type="Proteomes" id="UP000008073">
    <property type="component" value="Unassembled WGS sequence"/>
</dbReference>
<accession>C7GW03</accession>
<dbReference type="GO" id="GO:0005789">
    <property type="term" value="C:endoplasmic reticulum membrane"/>
    <property type="evidence" value="ECO:0007669"/>
    <property type="project" value="UniProtKB-SubCell"/>
</dbReference>
<gene>
    <name evidence="8" type="primary">ERV41</name>
    <name evidence="8" type="ORF">C1Q_04655</name>
</gene>
<comment type="function">
    <text evidence="5">Plays a role in transport between endoplasmic reticulum and Golgi.</text>
</comment>
<protein>
    <recommendedName>
        <fullName evidence="5">Endoplasmic reticulum-Golgi intermediate compartment protein</fullName>
    </recommendedName>
</protein>
<feature type="domain" description="Endoplasmic reticulum vesicle transporter N-terminal" evidence="7">
    <location>
        <begin position="4"/>
        <end position="93"/>
    </location>
</feature>
<reference evidence="8 9" key="1">
    <citation type="journal article" date="2009" name="Genome Res.">
        <title>Genome structure of a Saccharomyces cerevisiae strain widely used in bioethanol production.</title>
        <authorList>
            <person name="Argueso J.L."/>
            <person name="Carazzolle M.F."/>
            <person name="Mieczkowski P.A."/>
            <person name="Duarte F.M."/>
            <person name="Netto O.V."/>
            <person name="Missawa S.K."/>
            <person name="Galzerani F."/>
            <person name="Costa G.G."/>
            <person name="Vidal R.O."/>
            <person name="Noronha M.F."/>
            <person name="Dominska M."/>
            <person name="Andrietta M.G."/>
            <person name="Andrietta S.R."/>
            <person name="Cunha A.F."/>
            <person name="Gomes L.H."/>
            <person name="Tavares F.C."/>
            <person name="Alcarde A.R."/>
            <person name="Dietrich F.S."/>
            <person name="McCusker J.H."/>
            <person name="Petes T.D."/>
            <person name="Pereira G.A."/>
        </authorList>
    </citation>
    <scope>NUCLEOTIDE SEQUENCE [LARGE SCALE GENOMIC DNA]</scope>
    <source>
        <strain evidence="8 9">JAY291</strain>
    </source>
</reference>
<dbReference type="GO" id="GO:0000139">
    <property type="term" value="C:Golgi membrane"/>
    <property type="evidence" value="ECO:0007669"/>
    <property type="project" value="UniProtKB-SubCell"/>
</dbReference>
<dbReference type="PANTHER" id="PTHR10984:SF81">
    <property type="entry name" value="ER-DERIVED VESICLES PROTEIN ERV41"/>
    <property type="match status" value="1"/>
</dbReference>
<dbReference type="InterPro" id="IPR039542">
    <property type="entry name" value="Erv_N"/>
</dbReference>
<dbReference type="AlphaFoldDB" id="C7GW03"/>
<keyword evidence="5" id="KW-0813">Transport</keyword>
<keyword evidence="2 5" id="KW-0812">Transmembrane</keyword>